<gene>
    <name evidence="1" type="ORF">ACFQKB_29970</name>
</gene>
<organism evidence="1 2">
    <name type="scientific">Actinomadura yumaensis</name>
    <dbReference type="NCBI Taxonomy" id="111807"/>
    <lineage>
        <taxon>Bacteria</taxon>
        <taxon>Bacillati</taxon>
        <taxon>Actinomycetota</taxon>
        <taxon>Actinomycetes</taxon>
        <taxon>Streptosporangiales</taxon>
        <taxon>Thermomonosporaceae</taxon>
        <taxon>Actinomadura</taxon>
    </lineage>
</organism>
<proteinExistence type="predicted"/>
<protein>
    <recommendedName>
        <fullName evidence="3">Carboxypeptidase regulatory-like domain-containing protein</fullName>
    </recommendedName>
</protein>
<dbReference type="Proteomes" id="UP001596380">
    <property type="component" value="Unassembled WGS sequence"/>
</dbReference>
<evidence type="ECO:0000313" key="2">
    <source>
        <dbReference type="Proteomes" id="UP001596380"/>
    </source>
</evidence>
<name>A0ABW2CRS9_9ACTN</name>
<accession>A0ABW2CRS9</accession>
<dbReference type="EMBL" id="JBHSXS010000023">
    <property type="protein sequence ID" value="MFC6884020.1"/>
    <property type="molecule type" value="Genomic_DNA"/>
</dbReference>
<evidence type="ECO:0008006" key="3">
    <source>
        <dbReference type="Google" id="ProtNLM"/>
    </source>
</evidence>
<reference evidence="2" key="1">
    <citation type="journal article" date="2019" name="Int. J. Syst. Evol. Microbiol.">
        <title>The Global Catalogue of Microorganisms (GCM) 10K type strain sequencing project: providing services to taxonomists for standard genome sequencing and annotation.</title>
        <authorList>
            <consortium name="The Broad Institute Genomics Platform"/>
            <consortium name="The Broad Institute Genome Sequencing Center for Infectious Disease"/>
            <person name="Wu L."/>
            <person name="Ma J."/>
        </authorList>
    </citation>
    <scope>NUCLEOTIDE SEQUENCE [LARGE SCALE GENOMIC DNA]</scope>
    <source>
        <strain evidence="2">JCM 3369</strain>
    </source>
</reference>
<comment type="caution">
    <text evidence="1">The sequence shown here is derived from an EMBL/GenBank/DDBJ whole genome shotgun (WGS) entry which is preliminary data.</text>
</comment>
<dbReference type="RefSeq" id="WP_160823288.1">
    <property type="nucleotide sequence ID" value="NZ_JBHSXE010000001.1"/>
</dbReference>
<sequence length="148" mass="15556">MTEDDLLARIRAAFHDADPVPDGVLASGRSAFSWRTRDAGLAELARDEEPRAARSVRGTAARALTFAGPGGLTVEIEVAGRGREITGRLVPATSARVTVRHLGTAPGELTAYADGSGQFALPSVPEGLFSLVFDLPDATSVVTSWVRL</sequence>
<keyword evidence="2" id="KW-1185">Reference proteome</keyword>
<evidence type="ECO:0000313" key="1">
    <source>
        <dbReference type="EMBL" id="MFC6884020.1"/>
    </source>
</evidence>